<dbReference type="GO" id="GO:0046592">
    <property type="term" value="F:polyamine oxidase activity"/>
    <property type="evidence" value="ECO:0007669"/>
    <property type="project" value="TreeGrafter"/>
</dbReference>
<keyword evidence="2" id="KW-1185">Reference proteome</keyword>
<dbReference type="InterPro" id="IPR036188">
    <property type="entry name" value="FAD/NAD-bd_sf"/>
</dbReference>
<organism evidence="2 3">
    <name type="scientific">Lingula anatina</name>
    <name type="common">Brachiopod</name>
    <name type="synonym">Lingula unguis</name>
    <dbReference type="NCBI Taxonomy" id="7574"/>
    <lineage>
        <taxon>Eukaryota</taxon>
        <taxon>Metazoa</taxon>
        <taxon>Spiralia</taxon>
        <taxon>Lophotrochozoa</taxon>
        <taxon>Brachiopoda</taxon>
        <taxon>Linguliformea</taxon>
        <taxon>Lingulata</taxon>
        <taxon>Lingulida</taxon>
        <taxon>Linguloidea</taxon>
        <taxon>Lingulidae</taxon>
        <taxon>Lingula</taxon>
    </lineage>
</organism>
<feature type="domain" description="Amine oxidase" evidence="1">
    <location>
        <begin position="18"/>
        <end position="467"/>
    </location>
</feature>
<reference evidence="3" key="1">
    <citation type="submission" date="2025-08" db="UniProtKB">
        <authorList>
            <consortium name="RefSeq"/>
        </authorList>
    </citation>
    <scope>IDENTIFICATION</scope>
    <source>
        <tissue evidence="3">Gonads</tissue>
    </source>
</reference>
<proteinExistence type="predicted"/>
<evidence type="ECO:0000313" key="2">
    <source>
        <dbReference type="Proteomes" id="UP000085678"/>
    </source>
</evidence>
<dbReference type="OrthoDB" id="2219495at2759"/>
<dbReference type="PRINTS" id="PR00419">
    <property type="entry name" value="ADXRDTASE"/>
</dbReference>
<accession>A0A1S3JEN9</accession>
<sequence length="471" mass="52122">MDSTGVVKYRVIIVGAGMAGLSAADVLISAGIRDIVVLEARNRVGGRIHTVKEGDGLIELGANYIHGTTAENSVYTLAQKHGLVREGFLSTRLSDGAFYTQDGLEINKELSDRVWTVYTTISDEVYSPSTSKDKSSMTVEDYFSVRYEEERQQFRDDEQETAAAIFNCIKNGEQVYVGSDLPHVPVLDLENFTEIVGGDALVAKGLASVLKPLSSNLPDGCVRLNREVTKIRWKNDVKDRADVIVVCSNGETYTADVCLVTVPLGYLKQHAHRIFKPSLPVDKLLAIDKINAGCVDKLFLVYDKPFWKRGQLGSVKLAWRGEEGVVRDPYKEWYKRIFSFDEYPTHPNVLVGWISGFVEARQAELLPEADISQKCTEILRSFLGDKSIPEPSKIIRSQWGTDLYTLGSYVALTLPGSPEDFAKLAEPVADSRGEVRLLFAGEATDVAFNSTMHGARNSGIREAERIIKSLS</sequence>
<dbReference type="SUPFAM" id="SSF51905">
    <property type="entry name" value="FAD/NAD(P)-binding domain"/>
    <property type="match status" value="1"/>
</dbReference>
<dbReference type="PANTHER" id="PTHR10742">
    <property type="entry name" value="FLAVIN MONOAMINE OXIDASE"/>
    <property type="match status" value="1"/>
</dbReference>
<protein>
    <submittedName>
        <fullName evidence="3">Spermine oxidase</fullName>
    </submittedName>
</protein>
<dbReference type="KEGG" id="lak:106172633"/>
<dbReference type="GeneID" id="106172633"/>
<gene>
    <name evidence="3" type="primary">LOC106172633</name>
</gene>
<dbReference type="InterPro" id="IPR002937">
    <property type="entry name" value="Amino_oxidase"/>
</dbReference>
<dbReference type="Gene3D" id="3.90.660.10">
    <property type="match status" value="1"/>
</dbReference>
<dbReference type="RefSeq" id="XP_013408880.1">
    <property type="nucleotide sequence ID" value="XM_013553426.1"/>
</dbReference>
<evidence type="ECO:0000313" key="3">
    <source>
        <dbReference type="RefSeq" id="XP_013408880.1"/>
    </source>
</evidence>
<dbReference type="InParanoid" id="A0A1S3JEN9"/>
<dbReference type="Pfam" id="PF01593">
    <property type="entry name" value="Amino_oxidase"/>
    <property type="match status" value="1"/>
</dbReference>
<dbReference type="PANTHER" id="PTHR10742:SF416">
    <property type="entry name" value="SPERMINE OXIDASE"/>
    <property type="match status" value="1"/>
</dbReference>
<dbReference type="Gene3D" id="3.50.50.60">
    <property type="entry name" value="FAD/NAD(P)-binding domain"/>
    <property type="match status" value="1"/>
</dbReference>
<dbReference type="STRING" id="7574.A0A1S3JEN9"/>
<dbReference type="Proteomes" id="UP000085678">
    <property type="component" value="Unplaced"/>
</dbReference>
<dbReference type="InterPro" id="IPR050281">
    <property type="entry name" value="Flavin_monoamine_oxidase"/>
</dbReference>
<dbReference type="AlphaFoldDB" id="A0A1S3JEN9"/>
<name>A0A1S3JEN9_LINAN</name>
<dbReference type="SUPFAM" id="SSF54373">
    <property type="entry name" value="FAD-linked reductases, C-terminal domain"/>
    <property type="match status" value="1"/>
</dbReference>
<evidence type="ECO:0000259" key="1">
    <source>
        <dbReference type="Pfam" id="PF01593"/>
    </source>
</evidence>